<organism evidence="2">
    <name type="scientific">Oryza meridionalis</name>
    <dbReference type="NCBI Taxonomy" id="40149"/>
    <lineage>
        <taxon>Eukaryota</taxon>
        <taxon>Viridiplantae</taxon>
        <taxon>Streptophyta</taxon>
        <taxon>Embryophyta</taxon>
        <taxon>Tracheophyta</taxon>
        <taxon>Spermatophyta</taxon>
        <taxon>Magnoliopsida</taxon>
        <taxon>Liliopsida</taxon>
        <taxon>Poales</taxon>
        <taxon>Poaceae</taxon>
        <taxon>BOP clade</taxon>
        <taxon>Oryzoideae</taxon>
        <taxon>Oryzeae</taxon>
        <taxon>Oryzinae</taxon>
        <taxon>Oryza</taxon>
    </lineage>
</organism>
<dbReference type="EnsemblPlants" id="OMERI07G20910.2">
    <property type="protein sequence ID" value="OMERI07G20910.2"/>
    <property type="gene ID" value="OMERI07G20910"/>
</dbReference>
<evidence type="ECO:0000256" key="1">
    <source>
        <dbReference type="SAM" id="MobiDB-lite"/>
    </source>
</evidence>
<keyword evidence="3" id="KW-1185">Reference proteome</keyword>
<sequence length="195" mass="21584">MAATCHHQDAPFVRRPRHQARLSSHLNDKSKSQVTLGLNVSPPWRSTAAGDDQLQLRRFFEYKNHLTSGLRLASENQDTRSGGEELAPRHATTPAGDGESAPIHGRTGKLKDTSLTVPGTPNILINLDMVFLEVVSFAMSRNLVGSFCRKICSIWTPYCCILGESEFRDSIAKVMRLVFFGASIPPSMYFSKAYA</sequence>
<accession>A0A0E0EFC0</accession>
<reference evidence="2" key="2">
    <citation type="submission" date="2018-05" db="EMBL/GenBank/DDBJ databases">
        <title>OmerRS3 (Oryza meridionalis Reference Sequence Version 3).</title>
        <authorList>
            <person name="Zhang J."/>
            <person name="Kudrna D."/>
            <person name="Lee S."/>
            <person name="Talag J."/>
            <person name="Welchert J."/>
            <person name="Wing R.A."/>
        </authorList>
    </citation>
    <scope>NUCLEOTIDE SEQUENCE [LARGE SCALE GENOMIC DNA]</scope>
    <source>
        <strain evidence="2">cv. OR44</strain>
    </source>
</reference>
<evidence type="ECO:0000313" key="2">
    <source>
        <dbReference type="EnsemblPlants" id="OMERI07G20910.2"/>
    </source>
</evidence>
<feature type="compositionally biased region" description="Basic and acidic residues" evidence="1">
    <location>
        <begin position="77"/>
        <end position="88"/>
    </location>
</feature>
<evidence type="ECO:0000313" key="3">
    <source>
        <dbReference type="Proteomes" id="UP000008021"/>
    </source>
</evidence>
<dbReference type="AlphaFoldDB" id="A0A0E0EFC0"/>
<feature type="region of interest" description="Disordered" evidence="1">
    <location>
        <begin position="1"/>
        <end position="44"/>
    </location>
</feature>
<dbReference type="HOGENOM" id="CLU_1398337_0_0_1"/>
<dbReference type="Gramene" id="OMERI07G20910.2">
    <property type="protein sequence ID" value="OMERI07G20910.2"/>
    <property type="gene ID" value="OMERI07G20910"/>
</dbReference>
<proteinExistence type="predicted"/>
<name>A0A0E0EFC0_9ORYZ</name>
<feature type="region of interest" description="Disordered" evidence="1">
    <location>
        <begin position="71"/>
        <end position="112"/>
    </location>
</feature>
<protein>
    <submittedName>
        <fullName evidence="2">Uncharacterized protein</fullName>
    </submittedName>
</protein>
<dbReference type="Proteomes" id="UP000008021">
    <property type="component" value="Chromosome 7"/>
</dbReference>
<reference evidence="2" key="1">
    <citation type="submission" date="2015-04" db="UniProtKB">
        <authorList>
            <consortium name="EnsemblPlants"/>
        </authorList>
    </citation>
    <scope>IDENTIFICATION</scope>
</reference>